<keyword evidence="1" id="KW-0472">Membrane</keyword>
<keyword evidence="1" id="KW-1133">Transmembrane helix</keyword>
<reference evidence="2" key="1">
    <citation type="submission" date="2022-03" db="EMBL/GenBank/DDBJ databases">
        <title>Complete genome sequence of Caldinitratiruptor microaerophilus.</title>
        <authorList>
            <person name="Mukaiyama R."/>
            <person name="Nishiyama T."/>
            <person name="Ueda K."/>
        </authorList>
    </citation>
    <scope>NUCLEOTIDE SEQUENCE</scope>
    <source>
        <strain evidence="2">JCM 16183</strain>
    </source>
</reference>
<sequence>MAGKRRLLGGEAGAQSVEWLALGLLVVVLLAGFTGAVRGNKSLPSRFTGAVGRLLEQAVPRR</sequence>
<name>A0AA35CPN9_9FIRM</name>
<dbReference type="AlphaFoldDB" id="A0AA35CPN9"/>
<gene>
    <name evidence="2" type="ORF">caldi_27060</name>
</gene>
<dbReference type="KEGG" id="cmic:caldi_27060"/>
<dbReference type="Proteomes" id="UP001163687">
    <property type="component" value="Chromosome"/>
</dbReference>
<evidence type="ECO:0000256" key="1">
    <source>
        <dbReference type="SAM" id="Phobius"/>
    </source>
</evidence>
<dbReference type="RefSeq" id="WP_264842251.1">
    <property type="nucleotide sequence ID" value="NZ_AP025628.1"/>
</dbReference>
<organism evidence="2 3">
    <name type="scientific">Caldinitratiruptor microaerophilus</name>
    <dbReference type="NCBI Taxonomy" id="671077"/>
    <lineage>
        <taxon>Bacteria</taxon>
        <taxon>Bacillati</taxon>
        <taxon>Bacillota</taxon>
        <taxon>Clostridia</taxon>
        <taxon>Eubacteriales</taxon>
        <taxon>Symbiobacteriaceae</taxon>
        <taxon>Caldinitratiruptor</taxon>
    </lineage>
</organism>
<proteinExistence type="predicted"/>
<evidence type="ECO:0000313" key="2">
    <source>
        <dbReference type="EMBL" id="BDG61616.1"/>
    </source>
</evidence>
<evidence type="ECO:0000313" key="3">
    <source>
        <dbReference type="Proteomes" id="UP001163687"/>
    </source>
</evidence>
<accession>A0AA35CPN9</accession>
<protein>
    <submittedName>
        <fullName evidence="2">Uncharacterized protein</fullName>
    </submittedName>
</protein>
<keyword evidence="3" id="KW-1185">Reference proteome</keyword>
<dbReference type="EMBL" id="AP025628">
    <property type="protein sequence ID" value="BDG61616.1"/>
    <property type="molecule type" value="Genomic_DNA"/>
</dbReference>
<keyword evidence="1" id="KW-0812">Transmembrane</keyword>
<feature type="transmembrane region" description="Helical" evidence="1">
    <location>
        <begin position="20"/>
        <end position="37"/>
    </location>
</feature>